<feature type="compositionally biased region" description="Polar residues" evidence="2">
    <location>
        <begin position="926"/>
        <end position="939"/>
    </location>
</feature>
<feature type="compositionally biased region" description="Low complexity" evidence="2">
    <location>
        <begin position="853"/>
        <end position="878"/>
    </location>
</feature>
<feature type="compositionally biased region" description="Gly residues" evidence="2">
    <location>
        <begin position="88"/>
        <end position="97"/>
    </location>
</feature>
<feature type="compositionally biased region" description="Polar residues" evidence="2">
    <location>
        <begin position="163"/>
        <end position="183"/>
    </location>
</feature>
<evidence type="ECO:0000313" key="3">
    <source>
        <dbReference type="EMBL" id="QXY82382.1"/>
    </source>
</evidence>
<dbReference type="EMBL" id="MZ042506">
    <property type="protein sequence ID" value="QXY82382.1"/>
    <property type="molecule type" value="mRNA"/>
</dbReference>
<dbReference type="GO" id="GO:0045296">
    <property type="term" value="F:cadherin binding"/>
    <property type="evidence" value="ECO:0007669"/>
    <property type="project" value="InterPro"/>
</dbReference>
<protein>
    <submittedName>
        <fullName evidence="3">Beta-catenin HduCTNNB</fullName>
    </submittedName>
</protein>
<proteinExistence type="evidence at transcript level"/>
<dbReference type="GO" id="GO:0007155">
    <property type="term" value="P:cell adhesion"/>
    <property type="evidence" value="ECO:0007669"/>
    <property type="project" value="InterPro"/>
</dbReference>
<feature type="repeat" description="ARM" evidence="1">
    <location>
        <begin position="207"/>
        <end position="249"/>
    </location>
</feature>
<dbReference type="PROSITE" id="PS50176">
    <property type="entry name" value="ARM_REPEAT"/>
    <property type="match status" value="3"/>
</dbReference>
<feature type="region of interest" description="Disordered" evidence="2">
    <location>
        <begin position="157"/>
        <end position="183"/>
    </location>
</feature>
<dbReference type="InterPro" id="IPR013284">
    <property type="entry name" value="Beta-catenin"/>
</dbReference>
<reference evidence="3" key="1">
    <citation type="journal article" date="2021" name="Genes (Basel)">
        <title>Expression of Wnt and TGF-Beta Pathway Components during Whole-Body Regeneration from Cell Aggregates in Demosponge Halisarca dujardinii.</title>
        <authorList>
            <person name="Borisenko I."/>
            <person name="Bolshakov F.V."/>
            <person name="Ereskovsky A."/>
            <person name="Lavrov A.I."/>
        </authorList>
    </citation>
    <scope>NUCLEOTIDE SEQUENCE</scope>
</reference>
<feature type="repeat" description="ARM" evidence="1">
    <location>
        <begin position="291"/>
        <end position="333"/>
    </location>
</feature>
<dbReference type="PANTHER" id="PTHR45976">
    <property type="entry name" value="ARMADILLO SEGMENT POLARITY PROTEIN"/>
    <property type="match status" value="1"/>
</dbReference>
<evidence type="ECO:0000256" key="1">
    <source>
        <dbReference type="PROSITE-ProRule" id="PRU00259"/>
    </source>
</evidence>
<evidence type="ECO:0000256" key="2">
    <source>
        <dbReference type="SAM" id="MobiDB-lite"/>
    </source>
</evidence>
<dbReference type="InterPro" id="IPR000225">
    <property type="entry name" value="Armadillo"/>
</dbReference>
<feature type="compositionally biased region" description="Polar residues" evidence="2">
    <location>
        <begin position="750"/>
        <end position="770"/>
    </location>
</feature>
<dbReference type="AlphaFoldDB" id="A0A8F8ARM5"/>
<feature type="compositionally biased region" description="Low complexity" evidence="2">
    <location>
        <begin position="72"/>
        <end position="87"/>
    </location>
</feature>
<dbReference type="InterPro" id="IPR011989">
    <property type="entry name" value="ARM-like"/>
</dbReference>
<accession>A0A8F8ARM5</accession>
<feature type="compositionally biased region" description="Low complexity" evidence="2">
    <location>
        <begin position="785"/>
        <end position="795"/>
    </location>
</feature>
<feature type="repeat" description="ARM" evidence="1">
    <location>
        <begin position="249"/>
        <end position="292"/>
    </location>
</feature>
<dbReference type="Pfam" id="PF00514">
    <property type="entry name" value="Arm"/>
    <property type="match status" value="2"/>
</dbReference>
<feature type="region of interest" description="Disordered" evidence="2">
    <location>
        <begin position="71"/>
        <end position="127"/>
    </location>
</feature>
<dbReference type="InterPro" id="IPR016024">
    <property type="entry name" value="ARM-type_fold"/>
</dbReference>
<dbReference type="SMART" id="SM00185">
    <property type="entry name" value="ARM"/>
    <property type="match status" value="11"/>
</dbReference>
<dbReference type="Gene3D" id="1.25.10.10">
    <property type="entry name" value="Leucine-rich Repeat Variant"/>
    <property type="match status" value="1"/>
</dbReference>
<name>A0A8F8ARM5_HALDU</name>
<organism evidence="3">
    <name type="scientific">Halisarca dujardinii</name>
    <name type="common">Dujardin's slime sponge</name>
    <dbReference type="NCBI Taxonomy" id="2583056"/>
    <lineage>
        <taxon>Eukaryota</taxon>
        <taxon>Metazoa</taxon>
        <taxon>Porifera</taxon>
        <taxon>Demospongiae</taxon>
        <taxon>Verongimorpha</taxon>
        <taxon>Chondrillida</taxon>
        <taxon>Halisarcidae</taxon>
        <taxon>Halisarca</taxon>
    </lineage>
</organism>
<dbReference type="PRINTS" id="PR01869">
    <property type="entry name" value="BCATNINFAMLY"/>
</dbReference>
<sequence length="970" mass="105680">MPSSSNLFFLKERESDFEQYFLQLKERRQRLFANLQANPYQRNEIEAQIRSVDAEIRSVQLHLTHPQPPMVQHQPYPQQTAQQPGPVYGQGGGGYTSGGHNSPRDSGPGFPGIPPASVPEGEMEPLHQQEWADQQNHGKGPELHNTTRNRVEAAMFDPVSPTGEPTPTQVAPGQPTNLSRLTGPSQMVTSTIKKLIDYQDNAELVAHSLPQLTQLLSDSDPAVLVQAAQVAHQLTKKDASRHAIVNNPSVVTALVRVVANCNESEVQRSTAGALHSISSDKSGIKAIYQCGGIPYLVQLLSSHVEAVVFYAITTLHNLLLHHEPSRVEVRMAGGIEKMVALLTRNNVKFLAVVTDCLQLLAFRDQESKLLILHAQGPMYLVRLMRLHSYEKLLFTCIRILKVLSSCPHNKPEILKAGGMQVLAMHLRHRSSRLVLQILITLRNLSDIGNRVDNLDELLKSLLDLLTSNDMTTLSYVLGILSNLTCNNSRNKSVVTQLRGADAILRILANVKEGDSVVEPSICTLRHLTSRHPHAELAQVAIRNSYGIPVLVSYLQPQFKWSLIKAVVGVVHNLALTPSNYSSLRDEGCLPKLVMLMNKALQDLDNRTVQGGPPGLVDGVYMEEILQGAVGALHVMAADPTNRAIIYSLNCTPVFVRLLYSQSTTIQLAAVRVLCEMVQYHEAAADLEKENAGPRLAELRNSSNDTIAAYCQAIMSTLAGERIFQSDLSPALFGNETLFDLGFPLDEPTRFASTGSTPARSNPASELTSPIGTPMHPHQFPHNHYSMPPSCVSSMPPSAPHSLPPSLPPSNPPSMPGSGTHTPAHPYLPSIHQFGPPEMDAPIDPLDYPPPHSGMMYPQGPPQMQTQGPPMQQGQGPVPNQHRGGMGPGGGMPPQQSMTVHHHPGSYNPPLPAHSVGGPGQPGAYVPSNQPVHPHQQPQLRSFHPPSPAVHDMSPVGGGNPRWFDGTGMDM</sequence>
<feature type="compositionally biased region" description="Pro residues" evidence="2">
    <location>
        <begin position="796"/>
        <end position="814"/>
    </location>
</feature>
<dbReference type="SUPFAM" id="SSF48371">
    <property type="entry name" value="ARM repeat"/>
    <property type="match status" value="1"/>
</dbReference>
<feature type="region of interest" description="Disordered" evidence="2">
    <location>
        <begin position="748"/>
        <end position="970"/>
    </location>
</feature>